<dbReference type="RefSeq" id="WP_119628528.1">
    <property type="nucleotide sequence ID" value="NZ_AP017928.1"/>
</dbReference>
<dbReference type="OrthoDB" id="9801841at2"/>
<evidence type="ECO:0000256" key="1">
    <source>
        <dbReference type="ARBA" id="ARBA00022679"/>
    </source>
</evidence>
<dbReference type="Gene3D" id="1.10.510.10">
    <property type="entry name" value="Transferase(Phosphotransferase) domain 1"/>
    <property type="match status" value="1"/>
</dbReference>
<evidence type="ECO:0000313" key="8">
    <source>
        <dbReference type="EMBL" id="BBA32799.1"/>
    </source>
</evidence>
<name>A0A250KSP4_9GAMM</name>
<feature type="binding site" evidence="5">
    <location>
        <position position="137"/>
    </location>
    <ligand>
        <name>ATP</name>
        <dbReference type="ChEBI" id="CHEBI:30616"/>
    </ligand>
</feature>
<dbReference type="InterPro" id="IPR008271">
    <property type="entry name" value="Ser/Thr_kinase_AS"/>
</dbReference>
<keyword evidence="9" id="KW-1185">Reference proteome</keyword>
<evidence type="ECO:0000256" key="2">
    <source>
        <dbReference type="ARBA" id="ARBA00022741"/>
    </source>
</evidence>
<evidence type="ECO:0000256" key="3">
    <source>
        <dbReference type="ARBA" id="ARBA00022777"/>
    </source>
</evidence>
<gene>
    <name evidence="8" type="ORF">sS8_0834</name>
</gene>
<dbReference type="PROSITE" id="PS00107">
    <property type="entry name" value="PROTEIN_KINASE_ATP"/>
    <property type="match status" value="1"/>
</dbReference>
<dbReference type="GO" id="GO:0005524">
    <property type="term" value="F:ATP binding"/>
    <property type="evidence" value="ECO:0007669"/>
    <property type="project" value="UniProtKB-UniRule"/>
</dbReference>
<feature type="region of interest" description="Disordered" evidence="6">
    <location>
        <begin position="1"/>
        <end position="70"/>
    </location>
</feature>
<dbReference type="InterPro" id="IPR011009">
    <property type="entry name" value="Kinase-like_dom_sf"/>
</dbReference>
<sequence>MTDIQLPSDDDAVDKTRILPSSAGSRQEPHLHGGGNDEDRTRVTALADKEPPAQRPVGISAAGDAADPTRMGTTTGRILAVPAEAGASLKPLQIGDVLKDRFVLEQVLGEGGMGVVFKALDLRKKEANDRDPYVALKVLNEDFQQNPVSLIALQRETKRAQTLSHPNIINVYDFDRDGRNVFMSMEYLEGQPLNRLIRELPEGGMPFKKAWPIIQGMAEALAHAHKKNIVHSDFKPGNVFIDKNGEVKVLDFGIACAAGRADKKGAEATVFNARDLGALTPAYASYEMLKDEEPDPRDDIYALACVTYELLVGKHPYAKISADVAVDLKLQPKPAPGLNGKQWRGLKRALALKRDDRTPTAEQFIDDLQKRSPLVYGSWAAAAAVVIAVGSNVYMGLRKIEPPPKIVPTLTAEQQAKLMDLLELADIHFEVGYLTAPTGANALWAYREALKIDPYNENAANGVQKIADTLELEAWKSFEQGDRVESLKKVLDGLEAVPNHEGLLKLKGKLER</sequence>
<dbReference type="KEGG" id="mmai:sS8_0834"/>
<evidence type="ECO:0000313" key="9">
    <source>
        <dbReference type="Proteomes" id="UP000266313"/>
    </source>
</evidence>
<dbReference type="Gene3D" id="3.30.200.20">
    <property type="entry name" value="Phosphorylase Kinase, domain 1"/>
    <property type="match status" value="1"/>
</dbReference>
<dbReference type="InterPro" id="IPR017441">
    <property type="entry name" value="Protein_kinase_ATP_BS"/>
</dbReference>
<dbReference type="SUPFAM" id="SSF56112">
    <property type="entry name" value="Protein kinase-like (PK-like)"/>
    <property type="match status" value="1"/>
</dbReference>
<keyword evidence="8" id="KW-0723">Serine/threonine-protein kinase</keyword>
<dbReference type="PANTHER" id="PTHR43289:SF34">
    <property type="entry name" value="SERINE_THREONINE-PROTEIN KINASE YBDM-RELATED"/>
    <property type="match status" value="1"/>
</dbReference>
<dbReference type="PROSITE" id="PS50011">
    <property type="entry name" value="PROTEIN_KINASE_DOM"/>
    <property type="match status" value="1"/>
</dbReference>
<dbReference type="PANTHER" id="PTHR43289">
    <property type="entry name" value="MITOGEN-ACTIVATED PROTEIN KINASE KINASE KINASE 20-RELATED"/>
    <property type="match status" value="1"/>
</dbReference>
<evidence type="ECO:0000256" key="5">
    <source>
        <dbReference type="PROSITE-ProRule" id="PRU10141"/>
    </source>
</evidence>
<dbReference type="PROSITE" id="PS00108">
    <property type="entry name" value="PROTEIN_KINASE_ST"/>
    <property type="match status" value="1"/>
</dbReference>
<keyword evidence="3 8" id="KW-0418">Kinase</keyword>
<accession>A0A250KSP4</accession>
<feature type="compositionally biased region" description="Basic and acidic residues" evidence="6">
    <location>
        <begin position="27"/>
        <end position="52"/>
    </location>
</feature>
<protein>
    <submittedName>
        <fullName evidence="8">Serine/threonine protein kinase</fullName>
    </submittedName>
</protein>
<dbReference type="GO" id="GO:0004674">
    <property type="term" value="F:protein serine/threonine kinase activity"/>
    <property type="evidence" value="ECO:0007669"/>
    <property type="project" value="UniProtKB-KW"/>
</dbReference>
<keyword evidence="4 5" id="KW-0067">ATP-binding</keyword>
<keyword evidence="1" id="KW-0808">Transferase</keyword>
<dbReference type="InterPro" id="IPR000719">
    <property type="entry name" value="Prot_kinase_dom"/>
</dbReference>
<evidence type="ECO:0000256" key="6">
    <source>
        <dbReference type="SAM" id="MobiDB-lite"/>
    </source>
</evidence>
<dbReference type="Proteomes" id="UP000266313">
    <property type="component" value="Chromosome"/>
</dbReference>
<dbReference type="CDD" id="cd14014">
    <property type="entry name" value="STKc_PknB_like"/>
    <property type="match status" value="1"/>
</dbReference>
<keyword evidence="2 5" id="KW-0547">Nucleotide-binding</keyword>
<reference evidence="8 9" key="1">
    <citation type="submission" date="2016-12" db="EMBL/GenBank/DDBJ databases">
        <title>Genome sequencing of Methylocaldum marinum.</title>
        <authorList>
            <person name="Takeuchi M."/>
            <person name="Kamagata Y."/>
            <person name="Hiraoka S."/>
            <person name="Oshima K."/>
            <person name="Hattori M."/>
            <person name="Iwasaki W."/>
        </authorList>
    </citation>
    <scope>NUCLEOTIDE SEQUENCE [LARGE SCALE GENOMIC DNA]</scope>
    <source>
        <strain evidence="8 9">S8</strain>
    </source>
</reference>
<evidence type="ECO:0000256" key="4">
    <source>
        <dbReference type="ARBA" id="ARBA00022840"/>
    </source>
</evidence>
<dbReference type="EMBL" id="AP017928">
    <property type="protein sequence ID" value="BBA32799.1"/>
    <property type="molecule type" value="Genomic_DNA"/>
</dbReference>
<feature type="domain" description="Protein kinase" evidence="7">
    <location>
        <begin position="102"/>
        <end position="375"/>
    </location>
</feature>
<proteinExistence type="predicted"/>
<evidence type="ECO:0000259" key="7">
    <source>
        <dbReference type="PROSITE" id="PS50011"/>
    </source>
</evidence>
<dbReference type="Pfam" id="PF00069">
    <property type="entry name" value="Pkinase"/>
    <property type="match status" value="1"/>
</dbReference>
<organism evidence="8 9">
    <name type="scientific">Methylocaldum marinum</name>
    <dbReference type="NCBI Taxonomy" id="1432792"/>
    <lineage>
        <taxon>Bacteria</taxon>
        <taxon>Pseudomonadati</taxon>
        <taxon>Pseudomonadota</taxon>
        <taxon>Gammaproteobacteria</taxon>
        <taxon>Methylococcales</taxon>
        <taxon>Methylococcaceae</taxon>
        <taxon>Methylocaldum</taxon>
    </lineage>
</organism>
<dbReference type="AlphaFoldDB" id="A0A250KSP4"/>